<dbReference type="KEGG" id="pseb:EOK75_17630"/>
<dbReference type="InterPro" id="IPR012292">
    <property type="entry name" value="Globin/Proto"/>
</dbReference>
<proteinExistence type="predicted"/>
<geneLocation type="plasmid" evidence="1 2">
    <name>unnamed1</name>
</geneLocation>
<dbReference type="Gene3D" id="1.10.490.10">
    <property type="entry name" value="Globins"/>
    <property type="match status" value="1"/>
</dbReference>
<dbReference type="AlphaFoldDB" id="A0A4P8EK11"/>
<dbReference type="InterPro" id="IPR009050">
    <property type="entry name" value="Globin-like_sf"/>
</dbReference>
<reference evidence="1 2" key="1">
    <citation type="submission" date="2019-05" db="EMBL/GenBank/DDBJ databases">
        <title>Pseudorhodobacter turbinis sp. nov., isolated from the gut of the Korean turban shell.</title>
        <authorList>
            <person name="Jeong Y.-S."/>
            <person name="Kang W.-R."/>
            <person name="Bae J.-W."/>
        </authorList>
    </citation>
    <scope>NUCLEOTIDE SEQUENCE [LARGE SCALE GENOMIC DNA]</scope>
    <source>
        <strain evidence="1 2">S12M18</strain>
        <plasmid evidence="1 2">unnamed1</plasmid>
    </source>
</reference>
<dbReference type="Proteomes" id="UP000298631">
    <property type="component" value="Plasmid unnamed1"/>
</dbReference>
<dbReference type="OrthoDB" id="25954at2"/>
<dbReference type="SUPFAM" id="SSF46458">
    <property type="entry name" value="Globin-like"/>
    <property type="match status" value="1"/>
</dbReference>
<keyword evidence="1" id="KW-0614">Plasmid</keyword>
<organism evidence="1 2">
    <name type="scientific">Pseudorhodobacter turbinis</name>
    <dbReference type="NCBI Taxonomy" id="2500533"/>
    <lineage>
        <taxon>Bacteria</taxon>
        <taxon>Pseudomonadati</taxon>
        <taxon>Pseudomonadota</taxon>
        <taxon>Alphaproteobacteria</taxon>
        <taxon>Rhodobacterales</taxon>
        <taxon>Paracoccaceae</taxon>
        <taxon>Pseudorhodobacter</taxon>
    </lineage>
</organism>
<dbReference type="RefSeq" id="WP_137195325.1">
    <property type="nucleotide sequence ID" value="NZ_CP039965.1"/>
</dbReference>
<name>A0A4P8EK11_9RHOB</name>
<accession>A0A4P8EK11</accession>
<gene>
    <name evidence="1" type="ORF">EOK75_17630</name>
</gene>
<dbReference type="GO" id="GO:0019825">
    <property type="term" value="F:oxygen binding"/>
    <property type="evidence" value="ECO:0007669"/>
    <property type="project" value="InterPro"/>
</dbReference>
<dbReference type="EMBL" id="CP039965">
    <property type="protein sequence ID" value="QCO57531.1"/>
    <property type="molecule type" value="Genomic_DNA"/>
</dbReference>
<sequence>MSLARFPISHEQIDLVVASFYARVRAHPKLGPVFTSHVTDWPEHEAKIARFWRNAILMERSYNGNPMAVHAAAGNVRPSMFEPWLEMFDITLTQHLPPETAAQWSALAHRIGRGLRYGLVQHDAPKGEVPRF</sequence>
<keyword evidence="2" id="KW-1185">Reference proteome</keyword>
<evidence type="ECO:0000313" key="1">
    <source>
        <dbReference type="EMBL" id="QCO57531.1"/>
    </source>
</evidence>
<dbReference type="CDD" id="cd08916">
    <property type="entry name" value="TrHb3_P"/>
    <property type="match status" value="1"/>
</dbReference>
<protein>
    <submittedName>
        <fullName evidence="1">Group III truncated hemoglobin</fullName>
    </submittedName>
</protein>
<dbReference type="GO" id="GO:0020037">
    <property type="term" value="F:heme binding"/>
    <property type="evidence" value="ECO:0007669"/>
    <property type="project" value="InterPro"/>
</dbReference>
<evidence type="ECO:0000313" key="2">
    <source>
        <dbReference type="Proteomes" id="UP000298631"/>
    </source>
</evidence>